<accession>A0A8K1CBS7</accession>
<gene>
    <name evidence="2" type="ORF">Poli38472_000181</name>
</gene>
<feature type="region of interest" description="Disordered" evidence="1">
    <location>
        <begin position="16"/>
        <end position="36"/>
    </location>
</feature>
<dbReference type="Proteomes" id="UP000794436">
    <property type="component" value="Unassembled WGS sequence"/>
</dbReference>
<sequence>MLRRLIRARRLLPAQSVGQENYDRRDPGKEGQPTPDVYHACINSDGPIPLFPEDLSRQRLKKPRFHEDTFRRKARNYITHVNQEERNAAQAWSRLRQLYSVFQVVQAAKEHEGSDEPEILVSDDTPDSVIQDFQELTADLPEGFTSQMFAQLGDALYSEMVATQQQHIGSDAFETLGDQLYSQSTVIVSA</sequence>
<name>A0A8K1CBS7_PYTOL</name>
<comment type="caution">
    <text evidence="2">The sequence shown here is derived from an EMBL/GenBank/DDBJ whole genome shotgun (WGS) entry which is preliminary data.</text>
</comment>
<reference evidence="2" key="1">
    <citation type="submission" date="2019-03" db="EMBL/GenBank/DDBJ databases">
        <title>Long read genome sequence of the mycoparasitic Pythium oligandrum ATCC 38472 isolated from sugarbeet rhizosphere.</title>
        <authorList>
            <person name="Gaulin E."/>
        </authorList>
    </citation>
    <scope>NUCLEOTIDE SEQUENCE</scope>
    <source>
        <strain evidence="2">ATCC 38472_TT</strain>
    </source>
</reference>
<dbReference type="AlphaFoldDB" id="A0A8K1CBS7"/>
<dbReference type="EMBL" id="SPLM01000108">
    <property type="protein sequence ID" value="TMW60139.1"/>
    <property type="molecule type" value="Genomic_DNA"/>
</dbReference>
<protein>
    <submittedName>
        <fullName evidence="2">Uncharacterized protein</fullName>
    </submittedName>
</protein>
<organism evidence="2 3">
    <name type="scientific">Pythium oligandrum</name>
    <name type="common">Mycoparasitic fungus</name>
    <dbReference type="NCBI Taxonomy" id="41045"/>
    <lineage>
        <taxon>Eukaryota</taxon>
        <taxon>Sar</taxon>
        <taxon>Stramenopiles</taxon>
        <taxon>Oomycota</taxon>
        <taxon>Peronosporomycetes</taxon>
        <taxon>Pythiales</taxon>
        <taxon>Pythiaceae</taxon>
        <taxon>Pythium</taxon>
    </lineage>
</organism>
<evidence type="ECO:0000256" key="1">
    <source>
        <dbReference type="SAM" id="MobiDB-lite"/>
    </source>
</evidence>
<dbReference type="OrthoDB" id="113434at2759"/>
<evidence type="ECO:0000313" key="2">
    <source>
        <dbReference type="EMBL" id="TMW60139.1"/>
    </source>
</evidence>
<proteinExistence type="predicted"/>
<evidence type="ECO:0000313" key="3">
    <source>
        <dbReference type="Proteomes" id="UP000794436"/>
    </source>
</evidence>
<keyword evidence="3" id="KW-1185">Reference proteome</keyword>